<dbReference type="InterPro" id="IPR033121">
    <property type="entry name" value="PEPTIDASE_A1"/>
</dbReference>
<evidence type="ECO:0000256" key="5">
    <source>
        <dbReference type="PIRSR" id="PIRSR601461-1"/>
    </source>
</evidence>
<accession>A0A4Z0YIC3</accession>
<evidence type="ECO:0000256" key="3">
    <source>
        <dbReference type="ARBA" id="ARBA00022750"/>
    </source>
</evidence>
<organism evidence="9 10">
    <name type="scientific">Xylaria hypoxylon</name>
    <dbReference type="NCBI Taxonomy" id="37992"/>
    <lineage>
        <taxon>Eukaryota</taxon>
        <taxon>Fungi</taxon>
        <taxon>Dikarya</taxon>
        <taxon>Ascomycota</taxon>
        <taxon>Pezizomycotina</taxon>
        <taxon>Sordariomycetes</taxon>
        <taxon>Xylariomycetidae</taxon>
        <taxon>Xylariales</taxon>
        <taxon>Xylariaceae</taxon>
        <taxon>Xylaria</taxon>
    </lineage>
</organism>
<dbReference type="Gene3D" id="2.40.70.10">
    <property type="entry name" value="Acid Proteases"/>
    <property type="match status" value="2"/>
</dbReference>
<evidence type="ECO:0000256" key="7">
    <source>
        <dbReference type="SAM" id="SignalP"/>
    </source>
</evidence>
<keyword evidence="7" id="KW-0732">Signal</keyword>
<dbReference type="CDD" id="cd06097">
    <property type="entry name" value="Aspergillopepsin_like"/>
    <property type="match status" value="1"/>
</dbReference>
<gene>
    <name evidence="9" type="ORF">E0Z10_g9742</name>
</gene>
<evidence type="ECO:0000256" key="1">
    <source>
        <dbReference type="ARBA" id="ARBA00007447"/>
    </source>
</evidence>
<sequence length="410" mass="43550">MVPQPITFALTVALAGFGSASPIQPKVGTFTVSQVSNVNFKAHGPAQLAKTLLKYGASVPDGLAQNMANRDAARIAARSSGSAQANPEQHDIQYLTPIQIGTPPQTVNVDFDSGSSDLWVFSSETPADSIKGQAVYDPKKSKTAEEVKGASWEITYGDKSSSSGVVYRDAVTVGNITVKGQAVEAATTVSAQFTRDANNDGLFGLAFSALNTVHPKQELTWFDHAAKELDHPVWTADLKYHKAGTYDFGVINKSKYAGKISYIDVDSSNGFWMFNMSGYSVGNSTFKPAQFQGIADTGTTLALLPAQVVKDYYKAVSGAKIDYFQGGYVFPCNAKLPNFVLGVGQAKVSIPGKYVNYAPIDVAGKTCFGGIQSDDDVGFSIIGDVALKAAFVVFDATAGKPRLGWASKQL</sequence>
<name>A0A4Z0YIC3_9PEZI</name>
<dbReference type="OrthoDB" id="2747330at2759"/>
<dbReference type="Pfam" id="PF00026">
    <property type="entry name" value="Asp"/>
    <property type="match status" value="1"/>
</dbReference>
<dbReference type="GO" id="GO:0004190">
    <property type="term" value="F:aspartic-type endopeptidase activity"/>
    <property type="evidence" value="ECO:0007669"/>
    <property type="project" value="UniProtKB-KW"/>
</dbReference>
<comment type="caution">
    <text evidence="9">The sequence shown here is derived from an EMBL/GenBank/DDBJ whole genome shotgun (WGS) entry which is preliminary data.</text>
</comment>
<feature type="chain" id="PRO_5021426488" description="Peptidase A1 domain-containing protein" evidence="7">
    <location>
        <begin position="21"/>
        <end position="410"/>
    </location>
</feature>
<evidence type="ECO:0000256" key="2">
    <source>
        <dbReference type="ARBA" id="ARBA00022670"/>
    </source>
</evidence>
<dbReference type="InterPro" id="IPR001461">
    <property type="entry name" value="Aspartic_peptidase_A1"/>
</dbReference>
<dbReference type="AlphaFoldDB" id="A0A4Z0YIC3"/>
<dbReference type="PROSITE" id="PS00141">
    <property type="entry name" value="ASP_PROTEASE"/>
    <property type="match status" value="1"/>
</dbReference>
<evidence type="ECO:0000256" key="6">
    <source>
        <dbReference type="RuleBase" id="RU000454"/>
    </source>
</evidence>
<comment type="similarity">
    <text evidence="1 6">Belongs to the peptidase A1 family.</text>
</comment>
<evidence type="ECO:0000313" key="9">
    <source>
        <dbReference type="EMBL" id="TGJ79025.1"/>
    </source>
</evidence>
<keyword evidence="10" id="KW-1185">Reference proteome</keyword>
<feature type="active site" evidence="5">
    <location>
        <position position="112"/>
    </location>
</feature>
<reference evidence="9 10" key="1">
    <citation type="submission" date="2019-03" db="EMBL/GenBank/DDBJ databases">
        <title>Draft genome sequence of Xylaria hypoxylon DSM 108379, a ubiquitous saprotrophic-parasitic fungi on hardwood.</title>
        <authorList>
            <person name="Buettner E."/>
            <person name="Leonhardt S."/>
            <person name="Gebauer A.M."/>
            <person name="Liers C."/>
            <person name="Hofrichter M."/>
            <person name="Kellner H."/>
        </authorList>
    </citation>
    <scope>NUCLEOTIDE SEQUENCE [LARGE SCALE GENOMIC DNA]</scope>
    <source>
        <strain evidence="9 10">DSM 108379</strain>
    </source>
</reference>
<dbReference type="FunFam" id="2.40.70.10:FF:000024">
    <property type="entry name" value="Endothiapepsin"/>
    <property type="match status" value="1"/>
</dbReference>
<dbReference type="EMBL" id="SKBN01000323">
    <property type="protein sequence ID" value="TGJ79025.1"/>
    <property type="molecule type" value="Genomic_DNA"/>
</dbReference>
<evidence type="ECO:0000313" key="10">
    <source>
        <dbReference type="Proteomes" id="UP000297716"/>
    </source>
</evidence>
<keyword evidence="3 6" id="KW-0064">Aspartyl protease</keyword>
<feature type="domain" description="Peptidase A1" evidence="8">
    <location>
        <begin position="94"/>
        <end position="406"/>
    </location>
</feature>
<feature type="active site" evidence="5">
    <location>
        <position position="296"/>
    </location>
</feature>
<dbReference type="GO" id="GO:0006508">
    <property type="term" value="P:proteolysis"/>
    <property type="evidence" value="ECO:0007669"/>
    <property type="project" value="UniProtKB-KW"/>
</dbReference>
<dbReference type="PANTHER" id="PTHR47966:SF2">
    <property type="entry name" value="ASPERGILLOPEPSIN-1-RELATED"/>
    <property type="match status" value="1"/>
</dbReference>
<keyword evidence="2 6" id="KW-0645">Protease</keyword>
<dbReference type="PROSITE" id="PS51767">
    <property type="entry name" value="PEPTIDASE_A1"/>
    <property type="match status" value="1"/>
</dbReference>
<evidence type="ECO:0000256" key="4">
    <source>
        <dbReference type="ARBA" id="ARBA00022801"/>
    </source>
</evidence>
<protein>
    <recommendedName>
        <fullName evidence="8">Peptidase A1 domain-containing protein</fullName>
    </recommendedName>
</protein>
<feature type="signal peptide" evidence="7">
    <location>
        <begin position="1"/>
        <end position="20"/>
    </location>
</feature>
<dbReference type="Proteomes" id="UP000297716">
    <property type="component" value="Unassembled WGS sequence"/>
</dbReference>
<evidence type="ECO:0000259" key="8">
    <source>
        <dbReference type="PROSITE" id="PS51767"/>
    </source>
</evidence>
<dbReference type="PRINTS" id="PR00792">
    <property type="entry name" value="PEPSIN"/>
</dbReference>
<proteinExistence type="inferred from homology"/>
<dbReference type="FunFam" id="2.40.70.10:FF:000026">
    <property type="entry name" value="Endothiapepsin"/>
    <property type="match status" value="1"/>
</dbReference>
<dbReference type="PANTHER" id="PTHR47966">
    <property type="entry name" value="BETA-SITE APP-CLEAVING ENZYME, ISOFORM A-RELATED"/>
    <property type="match status" value="1"/>
</dbReference>
<dbReference type="InterPro" id="IPR034163">
    <property type="entry name" value="Aspergillopepsin-like_cat_dom"/>
</dbReference>
<dbReference type="SUPFAM" id="SSF50630">
    <property type="entry name" value="Acid proteases"/>
    <property type="match status" value="1"/>
</dbReference>
<dbReference type="InterPro" id="IPR021109">
    <property type="entry name" value="Peptidase_aspartic_dom_sf"/>
</dbReference>
<keyword evidence="4 6" id="KW-0378">Hydrolase</keyword>
<dbReference type="InterPro" id="IPR001969">
    <property type="entry name" value="Aspartic_peptidase_AS"/>
</dbReference>
<dbReference type="STRING" id="37992.A0A4Z0YIC3"/>